<feature type="domain" description="Flavin reductase like" evidence="5">
    <location>
        <begin position="19"/>
        <end position="182"/>
    </location>
</feature>
<dbReference type="SMART" id="SM00903">
    <property type="entry name" value="Flavin_Reduct"/>
    <property type="match status" value="1"/>
</dbReference>
<dbReference type="EMBL" id="FOLH01000008">
    <property type="protein sequence ID" value="SFC49842.1"/>
    <property type="molecule type" value="Genomic_DNA"/>
</dbReference>
<evidence type="ECO:0000256" key="3">
    <source>
        <dbReference type="ARBA" id="ARBA00022643"/>
    </source>
</evidence>
<comment type="similarity">
    <text evidence="4">Belongs to the flavoredoxin family.</text>
</comment>
<proteinExistence type="inferred from homology"/>
<reference evidence="6 7" key="1">
    <citation type="submission" date="2016-10" db="EMBL/GenBank/DDBJ databases">
        <authorList>
            <person name="de Groot N.N."/>
        </authorList>
    </citation>
    <scope>NUCLEOTIDE SEQUENCE [LARGE SCALE GENOMIC DNA]</scope>
    <source>
        <strain evidence="6 7">DSM 18438</strain>
    </source>
</reference>
<dbReference type="Gene3D" id="2.30.110.10">
    <property type="entry name" value="Electron Transport, Fmn-binding Protein, Chain A"/>
    <property type="match status" value="1"/>
</dbReference>
<sequence>MQIDLQPLTATTRYHLMTQSILPRPIAWVLTRNLPADSGEPSYNLAPFSYFNAVCSDPPLVMLSMGHKGPEEPKDTRRNLIQGGDFVIHLPSVEQAKDVTASAATLAYGDSELEHLDAGELVEFPGCPLPRLKAAPIAFHARFYDVHYLGPGKQAVIYAELLQVHVDDQAITEDKAKGRYLIDAQKINPLARLGGAQYASLGEFFAVKRPD</sequence>
<keyword evidence="3" id="KW-0288">FMN</keyword>
<dbReference type="Pfam" id="PF01613">
    <property type="entry name" value="Flavin_Reduct"/>
    <property type="match status" value="1"/>
</dbReference>
<dbReference type="InterPro" id="IPR002563">
    <property type="entry name" value="Flavin_Rdtase-like_dom"/>
</dbReference>
<evidence type="ECO:0000259" key="5">
    <source>
        <dbReference type="SMART" id="SM00903"/>
    </source>
</evidence>
<dbReference type="InterPro" id="IPR012349">
    <property type="entry name" value="Split_barrel_FMN-bd"/>
</dbReference>
<evidence type="ECO:0000313" key="6">
    <source>
        <dbReference type="EMBL" id="SFC49842.1"/>
    </source>
</evidence>
<comment type="cofactor">
    <cofactor evidence="1">
        <name>FMN</name>
        <dbReference type="ChEBI" id="CHEBI:58210"/>
    </cofactor>
</comment>
<dbReference type="PANTHER" id="PTHR33798:SF5">
    <property type="entry name" value="FLAVIN REDUCTASE LIKE DOMAIN-CONTAINING PROTEIN"/>
    <property type="match status" value="1"/>
</dbReference>
<evidence type="ECO:0000256" key="2">
    <source>
        <dbReference type="ARBA" id="ARBA00022630"/>
    </source>
</evidence>
<keyword evidence="7" id="KW-1185">Reference proteome</keyword>
<dbReference type="GO" id="GO:0010181">
    <property type="term" value="F:FMN binding"/>
    <property type="evidence" value="ECO:0007669"/>
    <property type="project" value="InterPro"/>
</dbReference>
<dbReference type="STRING" id="1122252.SAMN05660443_2867"/>
<dbReference type="RefSeq" id="WP_218149455.1">
    <property type="nucleotide sequence ID" value="NZ_FOLH01000008.1"/>
</dbReference>
<dbReference type="SUPFAM" id="SSF50475">
    <property type="entry name" value="FMN-binding split barrel"/>
    <property type="match status" value="1"/>
</dbReference>
<evidence type="ECO:0000313" key="7">
    <source>
        <dbReference type="Proteomes" id="UP000199058"/>
    </source>
</evidence>
<accession>A0A1I1JPG2</accession>
<protein>
    <submittedName>
        <fullName evidence="6">NADH-FMN oxidoreductase RutF, flavin reductase (DIM6/NTAB) family</fullName>
    </submittedName>
</protein>
<dbReference type="GO" id="GO:0016646">
    <property type="term" value="F:oxidoreductase activity, acting on the CH-NH group of donors, NAD or NADP as acceptor"/>
    <property type="evidence" value="ECO:0007669"/>
    <property type="project" value="UniProtKB-ARBA"/>
</dbReference>
<evidence type="ECO:0000256" key="1">
    <source>
        <dbReference type="ARBA" id="ARBA00001917"/>
    </source>
</evidence>
<gene>
    <name evidence="6" type="ORF">SAMN05660443_2867</name>
</gene>
<organism evidence="6 7">
    <name type="scientific">Marinospirillum celere</name>
    <dbReference type="NCBI Taxonomy" id="1122252"/>
    <lineage>
        <taxon>Bacteria</taxon>
        <taxon>Pseudomonadati</taxon>
        <taxon>Pseudomonadota</taxon>
        <taxon>Gammaproteobacteria</taxon>
        <taxon>Oceanospirillales</taxon>
        <taxon>Oceanospirillaceae</taxon>
        <taxon>Marinospirillum</taxon>
    </lineage>
</organism>
<dbReference type="PANTHER" id="PTHR33798">
    <property type="entry name" value="FLAVOPROTEIN OXYGENASE"/>
    <property type="match status" value="1"/>
</dbReference>
<evidence type="ECO:0000256" key="4">
    <source>
        <dbReference type="ARBA" id="ARBA00038054"/>
    </source>
</evidence>
<keyword evidence="2" id="KW-0285">Flavoprotein</keyword>
<name>A0A1I1JPG2_9GAMM</name>
<dbReference type="Proteomes" id="UP000199058">
    <property type="component" value="Unassembled WGS sequence"/>
</dbReference>
<dbReference type="AlphaFoldDB" id="A0A1I1JPG2"/>